<dbReference type="RefSeq" id="WP_013581651.1">
    <property type="nucleotide sequence ID" value="NC_015064.1"/>
</dbReference>
<organism evidence="3">
    <name type="scientific">Granulicella tundricola (strain ATCC BAA-1859 / DSM 23138 / MP5ACTX9)</name>
    <dbReference type="NCBI Taxonomy" id="1198114"/>
    <lineage>
        <taxon>Bacteria</taxon>
        <taxon>Pseudomonadati</taxon>
        <taxon>Acidobacteriota</taxon>
        <taxon>Terriglobia</taxon>
        <taxon>Terriglobales</taxon>
        <taxon>Acidobacteriaceae</taxon>
        <taxon>Granulicella</taxon>
    </lineage>
</organism>
<accession>E8X2P2</accession>
<dbReference type="Proteomes" id="UP000000343">
    <property type="component" value="Chromosome"/>
</dbReference>
<dbReference type="KEGG" id="acm:AciX9_3330"/>
<feature type="region of interest" description="Disordered" evidence="1">
    <location>
        <begin position="1"/>
        <end position="77"/>
    </location>
</feature>
<dbReference type="PaxDb" id="1198114-AciX9_3330"/>
<evidence type="ECO:0000313" key="2">
    <source>
        <dbReference type="EMBL" id="ADW70339.1"/>
    </source>
</evidence>
<proteinExistence type="predicted"/>
<gene>
    <name evidence="2" type="ordered locus">AciX9_3330</name>
</gene>
<reference evidence="3" key="1">
    <citation type="submission" date="2011-01" db="EMBL/GenBank/DDBJ databases">
        <title>Complete sequence of chromosome of Acidobacterium sp. MP5ACTX9.</title>
        <authorList>
            <consortium name="US DOE Joint Genome Institute"/>
            <person name="Lucas S."/>
            <person name="Copeland A."/>
            <person name="Lapidus A."/>
            <person name="Cheng J.-F."/>
            <person name="Goodwin L."/>
            <person name="Pitluck S."/>
            <person name="Teshima H."/>
            <person name="Detter J.C."/>
            <person name="Han C."/>
            <person name="Tapia R."/>
            <person name="Land M."/>
            <person name="Hauser L."/>
            <person name="Kyrpides N."/>
            <person name="Ivanova N."/>
            <person name="Ovchinnikova G."/>
            <person name="Pagani I."/>
            <person name="Rawat S.R."/>
            <person name="Mannisto M."/>
            <person name="Haggblom M.M."/>
            <person name="Woyke T."/>
        </authorList>
    </citation>
    <scope>NUCLEOTIDE SEQUENCE [LARGE SCALE GENOMIC DNA]</scope>
    <source>
        <strain evidence="3">MP5ACTX9</strain>
    </source>
</reference>
<dbReference type="HOGENOM" id="CLU_958985_0_0_0"/>
<dbReference type="EMBL" id="CP002480">
    <property type="protein sequence ID" value="ADW70339.1"/>
    <property type="molecule type" value="Genomic_DNA"/>
</dbReference>
<name>E8X2P2_GRATM</name>
<feature type="compositionally biased region" description="Low complexity" evidence="1">
    <location>
        <begin position="15"/>
        <end position="25"/>
    </location>
</feature>
<dbReference type="AlphaFoldDB" id="E8X2P2"/>
<protein>
    <submittedName>
        <fullName evidence="2">Uncharacterized protein</fullName>
    </submittedName>
</protein>
<evidence type="ECO:0000313" key="3">
    <source>
        <dbReference type="Proteomes" id="UP000000343"/>
    </source>
</evidence>
<keyword evidence="3" id="KW-1185">Reference proteome</keyword>
<dbReference type="STRING" id="1198114.AciX9_3330"/>
<sequence length="290" mass="31343">MATAKLPVRPLAPAKKTTGKTTKVTSRGPKTASLRASAAARKHSSGIKPETAKKVTQAPARTSPAAPHAAPVSQSNPITPYVLRPSDRQFIWYVTRVGNRFMESATEGVLTDDLQSAKVSTRLKEQELLTSLGQINGKDTWDAVPVIESLKVSRSGVVSGTQASNLLPELTSNWASSRWHNLALSESAAAEAKNDETIFGHGLELKLSAMWPALVARYREEEADQIAGDDSEIHDHALMMLVGRVFYAGVTAGRREQGSRNRFDELILDNPFHMTIRDASTASGRAGEAC</sequence>
<evidence type="ECO:0000256" key="1">
    <source>
        <dbReference type="SAM" id="MobiDB-lite"/>
    </source>
</evidence>